<reference evidence="1" key="1">
    <citation type="journal article" date="2006" name="Nature">
        <title>Deciphering the evolution and metabolism of an anammox bacterium from a community genome.</title>
        <authorList>
            <person name="Strous M."/>
            <person name="Pelletier E."/>
            <person name="Mangenot S."/>
            <person name="Rattei T."/>
            <person name="Lehner A."/>
            <person name="Taylor M.W."/>
            <person name="Horn M."/>
            <person name="Daims H."/>
            <person name="Bartol-Mavel D."/>
            <person name="Wincker P."/>
            <person name="Barbe V."/>
            <person name="Fonknechten N."/>
            <person name="Vallenet D."/>
            <person name="Segurens B."/>
            <person name="Schenowitz-Truong C."/>
            <person name="Medigue C."/>
            <person name="Collingro A."/>
            <person name="Snel B."/>
            <person name="Dutilh B.E."/>
            <person name="OpDenCamp H.J.M."/>
            <person name="vanDerDrift C."/>
            <person name="Cirpus I."/>
            <person name="vanDePas-Schoonen K.T."/>
            <person name="Harhangi H.R."/>
            <person name="vanNiftrik L."/>
            <person name="Schmid M."/>
            <person name="Keltjens J."/>
            <person name="vanDeVossenberg J."/>
            <person name="Kartal B."/>
            <person name="Meier H."/>
            <person name="Frishman D."/>
            <person name="Huynen M.A."/>
            <person name="Mewes H."/>
            <person name="Weissenbach J."/>
            <person name="Jetten M.S.M."/>
            <person name="Wagner M."/>
            <person name="LePaslier D."/>
        </authorList>
    </citation>
    <scope>NUCLEOTIDE SEQUENCE</scope>
</reference>
<accession>Q1Q0V7</accession>
<gene>
    <name evidence="1" type="ORF">kuste2874</name>
</gene>
<sequence length="71" mass="8836">MKYKWYFSSSLRHWYIFRYYNEPESKIYTLLDLIRLQSKKLVCLCKSPQDKDSEKPMWVIIPLLYFIDCFL</sequence>
<dbReference type="AlphaFoldDB" id="Q1Q0V7"/>
<organism evidence="1">
    <name type="scientific">Kuenenia stuttgartiensis</name>
    <dbReference type="NCBI Taxonomy" id="174633"/>
    <lineage>
        <taxon>Bacteria</taxon>
        <taxon>Pseudomonadati</taxon>
        <taxon>Planctomycetota</taxon>
        <taxon>Candidatus Brocadiia</taxon>
        <taxon>Candidatus Brocadiales</taxon>
        <taxon>Candidatus Brocadiaceae</taxon>
        <taxon>Candidatus Kuenenia</taxon>
    </lineage>
</organism>
<evidence type="ECO:0000313" key="1">
    <source>
        <dbReference type="EMBL" id="CAJ73626.1"/>
    </source>
</evidence>
<protein>
    <submittedName>
        <fullName evidence="1">Uncharacterized protein</fullName>
    </submittedName>
</protein>
<dbReference type="EMBL" id="CT573071">
    <property type="protein sequence ID" value="CAJ73626.1"/>
    <property type="molecule type" value="Genomic_DNA"/>
</dbReference>
<reference evidence="1" key="2">
    <citation type="submission" date="2006-01" db="EMBL/GenBank/DDBJ databases">
        <authorList>
            <person name="Genoscope"/>
        </authorList>
    </citation>
    <scope>NUCLEOTIDE SEQUENCE</scope>
</reference>
<name>Q1Q0V7_KUEST</name>
<proteinExistence type="predicted"/>